<dbReference type="PANTHER" id="PTHR43464:SF19">
    <property type="entry name" value="UBIQUINONE BIOSYNTHESIS O-METHYLTRANSFERASE, MITOCHONDRIAL"/>
    <property type="match status" value="1"/>
</dbReference>
<reference evidence="5" key="1">
    <citation type="submission" date="2015-07" db="EMBL/GenBank/DDBJ databases">
        <title>Draft Genome Sequences of Anaerolinea thermolimosa IMO-1, Bellilinea caldifistulae GOMI-1, Leptolinea tardivitalis YMTK-2, Levilinea saccharolytica KIBI-1,Longilinea arvoryzae KOME-1, Previously Described as Members of the Anaerolineaceae (Chloroflexi).</title>
        <authorList>
            <person name="Sekiguchi Y."/>
            <person name="Ohashi A."/>
            <person name="Matsuura N."/>
            <person name="Tourlousse M.D."/>
        </authorList>
    </citation>
    <scope>NUCLEOTIDE SEQUENCE [LARGE SCALE GENOMIC DNA]</scope>
    <source>
        <strain evidence="5">KOME-1</strain>
    </source>
</reference>
<evidence type="ECO:0000256" key="2">
    <source>
        <dbReference type="ARBA" id="ARBA00022679"/>
    </source>
</evidence>
<sequence>MPQPLPETDPFPPSEFDQWAGQYDRDVDRPGFPFTGYRRVLSEVVRQAQVQSGMAVLDLGAGTGNLAGLFLALGCEVWCTDFSREMIDRARVKFPAARFFLHDLRQPFPPGLARRFDRITSAYVFHHFELPEKVALLRQLLSDRLEPDGQILIADVSFPTGQALDTARQAAGEGWDEERYWVAAEALPALETLGATLNYTQVSDCAGIYQLSK</sequence>
<protein>
    <submittedName>
        <fullName evidence="5">Methylase</fullName>
    </submittedName>
</protein>
<keyword evidence="3" id="KW-0949">S-adenosyl-L-methionine</keyword>
<dbReference type="InterPro" id="IPR029063">
    <property type="entry name" value="SAM-dependent_MTases_sf"/>
</dbReference>
<evidence type="ECO:0000313" key="6">
    <source>
        <dbReference type="Proteomes" id="UP000055060"/>
    </source>
</evidence>
<dbReference type="Pfam" id="PF13649">
    <property type="entry name" value="Methyltransf_25"/>
    <property type="match status" value="1"/>
</dbReference>
<evidence type="ECO:0000256" key="3">
    <source>
        <dbReference type="ARBA" id="ARBA00022691"/>
    </source>
</evidence>
<keyword evidence="1 5" id="KW-0489">Methyltransferase</keyword>
<dbReference type="GO" id="GO:0008168">
    <property type="term" value="F:methyltransferase activity"/>
    <property type="evidence" value="ECO:0007669"/>
    <property type="project" value="UniProtKB-KW"/>
</dbReference>
<evidence type="ECO:0000313" key="5">
    <source>
        <dbReference type="EMBL" id="GAP12444.1"/>
    </source>
</evidence>
<feature type="domain" description="Methyltransferase" evidence="4">
    <location>
        <begin position="56"/>
        <end position="148"/>
    </location>
</feature>
<dbReference type="Gene3D" id="3.40.50.150">
    <property type="entry name" value="Vaccinia Virus protein VP39"/>
    <property type="match status" value="1"/>
</dbReference>
<dbReference type="PANTHER" id="PTHR43464">
    <property type="entry name" value="METHYLTRANSFERASE"/>
    <property type="match status" value="1"/>
</dbReference>
<keyword evidence="2" id="KW-0808">Transferase</keyword>
<dbReference type="CDD" id="cd02440">
    <property type="entry name" value="AdoMet_MTases"/>
    <property type="match status" value="1"/>
</dbReference>
<dbReference type="InterPro" id="IPR041698">
    <property type="entry name" value="Methyltransf_25"/>
</dbReference>
<dbReference type="STRING" id="360412.LARV_00179"/>
<keyword evidence="6" id="KW-1185">Reference proteome</keyword>
<proteinExistence type="predicted"/>
<evidence type="ECO:0000256" key="1">
    <source>
        <dbReference type="ARBA" id="ARBA00022603"/>
    </source>
</evidence>
<organism evidence="5">
    <name type="scientific">Longilinea arvoryzae</name>
    <dbReference type="NCBI Taxonomy" id="360412"/>
    <lineage>
        <taxon>Bacteria</taxon>
        <taxon>Bacillati</taxon>
        <taxon>Chloroflexota</taxon>
        <taxon>Anaerolineae</taxon>
        <taxon>Anaerolineales</taxon>
        <taxon>Anaerolineaceae</taxon>
        <taxon>Longilinea</taxon>
    </lineage>
</organism>
<dbReference type="Proteomes" id="UP000055060">
    <property type="component" value="Unassembled WGS sequence"/>
</dbReference>
<dbReference type="EMBL" id="DF967972">
    <property type="protein sequence ID" value="GAP12444.1"/>
    <property type="molecule type" value="Genomic_DNA"/>
</dbReference>
<accession>A0A0S7B5I6</accession>
<dbReference type="OrthoDB" id="465705at2"/>
<dbReference type="RefSeq" id="WP_075071869.1">
    <property type="nucleotide sequence ID" value="NZ_DF967972.1"/>
</dbReference>
<dbReference type="GO" id="GO:0032259">
    <property type="term" value="P:methylation"/>
    <property type="evidence" value="ECO:0007669"/>
    <property type="project" value="UniProtKB-KW"/>
</dbReference>
<gene>
    <name evidence="5" type="ORF">LARV_00179</name>
</gene>
<evidence type="ECO:0000259" key="4">
    <source>
        <dbReference type="Pfam" id="PF13649"/>
    </source>
</evidence>
<name>A0A0S7B5I6_9CHLR</name>
<dbReference type="SUPFAM" id="SSF53335">
    <property type="entry name" value="S-adenosyl-L-methionine-dependent methyltransferases"/>
    <property type="match status" value="1"/>
</dbReference>
<dbReference type="AlphaFoldDB" id="A0A0S7B5I6"/>